<accession>A0A183PF68</accession>
<evidence type="ECO:0000313" key="2">
    <source>
        <dbReference type="Proteomes" id="UP000269396"/>
    </source>
</evidence>
<keyword evidence="2" id="KW-1185">Reference proteome</keyword>
<sequence length="50" mass="5893">MIAFSSTNENSRFYSIFIMILNIMLEHIVLSENQNFERRGEQILTEMPSP</sequence>
<name>A0A183PF68_9TREM</name>
<evidence type="ECO:0000313" key="1">
    <source>
        <dbReference type="EMBL" id="VDP62504.1"/>
    </source>
</evidence>
<proteinExistence type="predicted"/>
<dbReference type="EMBL" id="UZAL01033047">
    <property type="protein sequence ID" value="VDP62504.1"/>
    <property type="molecule type" value="Genomic_DNA"/>
</dbReference>
<dbReference type="Proteomes" id="UP000269396">
    <property type="component" value="Unassembled WGS sequence"/>
</dbReference>
<dbReference type="AlphaFoldDB" id="A0A183PF68"/>
<gene>
    <name evidence="1" type="ORF">SMTD_LOCUS13004</name>
</gene>
<reference evidence="1 2" key="1">
    <citation type="submission" date="2018-11" db="EMBL/GenBank/DDBJ databases">
        <authorList>
            <consortium name="Pathogen Informatics"/>
        </authorList>
    </citation>
    <scope>NUCLEOTIDE SEQUENCE [LARGE SCALE GENOMIC DNA]</scope>
    <source>
        <strain>Denwood</strain>
        <strain evidence="2">Zambia</strain>
    </source>
</reference>
<organism evidence="1 2">
    <name type="scientific">Schistosoma mattheei</name>
    <dbReference type="NCBI Taxonomy" id="31246"/>
    <lineage>
        <taxon>Eukaryota</taxon>
        <taxon>Metazoa</taxon>
        <taxon>Spiralia</taxon>
        <taxon>Lophotrochozoa</taxon>
        <taxon>Platyhelminthes</taxon>
        <taxon>Trematoda</taxon>
        <taxon>Digenea</taxon>
        <taxon>Strigeidida</taxon>
        <taxon>Schistosomatoidea</taxon>
        <taxon>Schistosomatidae</taxon>
        <taxon>Schistosoma</taxon>
    </lineage>
</organism>
<protein>
    <submittedName>
        <fullName evidence="1">Uncharacterized protein</fullName>
    </submittedName>
</protein>